<evidence type="ECO:0000313" key="3">
    <source>
        <dbReference type="Proteomes" id="UP000321947"/>
    </source>
</evidence>
<feature type="compositionally biased region" description="Basic and acidic residues" evidence="1">
    <location>
        <begin position="8"/>
        <end position="25"/>
    </location>
</feature>
<organism evidence="2 3">
    <name type="scientific">Cucumis melo var. makuwa</name>
    <name type="common">Oriental melon</name>
    <dbReference type="NCBI Taxonomy" id="1194695"/>
    <lineage>
        <taxon>Eukaryota</taxon>
        <taxon>Viridiplantae</taxon>
        <taxon>Streptophyta</taxon>
        <taxon>Embryophyta</taxon>
        <taxon>Tracheophyta</taxon>
        <taxon>Spermatophyta</taxon>
        <taxon>Magnoliopsida</taxon>
        <taxon>eudicotyledons</taxon>
        <taxon>Gunneridae</taxon>
        <taxon>Pentapetalae</taxon>
        <taxon>rosids</taxon>
        <taxon>fabids</taxon>
        <taxon>Cucurbitales</taxon>
        <taxon>Cucurbitaceae</taxon>
        <taxon>Benincaseae</taxon>
        <taxon>Cucumis</taxon>
    </lineage>
</organism>
<evidence type="ECO:0000256" key="1">
    <source>
        <dbReference type="SAM" id="MobiDB-lite"/>
    </source>
</evidence>
<dbReference type="GO" id="GO:0008233">
    <property type="term" value="F:peptidase activity"/>
    <property type="evidence" value="ECO:0007669"/>
    <property type="project" value="UniProtKB-KW"/>
</dbReference>
<keyword evidence="2" id="KW-0378">Hydrolase</keyword>
<evidence type="ECO:0000313" key="2">
    <source>
        <dbReference type="EMBL" id="TYJ99712.1"/>
    </source>
</evidence>
<comment type="caution">
    <text evidence="2">The sequence shown here is derived from an EMBL/GenBank/DDBJ whole genome shotgun (WGS) entry which is preliminary data.</text>
</comment>
<reference evidence="2 3" key="1">
    <citation type="submission" date="2019-08" db="EMBL/GenBank/DDBJ databases">
        <title>Draft genome sequences of two oriental melons (Cucumis melo L. var makuwa).</title>
        <authorList>
            <person name="Kwon S.-Y."/>
        </authorList>
    </citation>
    <scope>NUCLEOTIDE SEQUENCE [LARGE SCALE GENOMIC DNA]</scope>
    <source>
        <strain evidence="3">cv. Chang Bougi</strain>
        <tissue evidence="2">Leaf</tissue>
    </source>
</reference>
<gene>
    <name evidence="2" type="ORF">E5676_scaffold562G001140</name>
</gene>
<dbReference type="GO" id="GO:0006508">
    <property type="term" value="P:proteolysis"/>
    <property type="evidence" value="ECO:0007669"/>
    <property type="project" value="UniProtKB-KW"/>
</dbReference>
<keyword evidence="2" id="KW-0645">Protease</keyword>
<dbReference type="AlphaFoldDB" id="A0A5D3BIY2"/>
<feature type="region of interest" description="Disordered" evidence="1">
    <location>
        <begin position="1"/>
        <end position="35"/>
    </location>
</feature>
<sequence>MPPRRGTRREGGRRGRGAEHTKPVEHPAVQAANPTTFVTQADLAAMEEISGHVEGRASTSSCCSVDPDRPCSDPSPDPSDTSDRALDLSLHERADPFKAADRRSTLGQKRKELAAAGGTLRELPVCRSCRRVHKGHCLVGSGVCFRCKQLEHTADVCPQKCIGTTPPSLPLPNREGFLPLLVRRLSELVPW</sequence>
<protein>
    <submittedName>
        <fullName evidence="2">Gag-protease polyprotein</fullName>
    </submittedName>
</protein>
<proteinExistence type="predicted"/>
<accession>A0A5D3BIY2</accession>
<dbReference type="EMBL" id="SSTD01017617">
    <property type="protein sequence ID" value="TYJ99712.1"/>
    <property type="molecule type" value="Genomic_DNA"/>
</dbReference>
<name>A0A5D3BIY2_CUCMM</name>
<feature type="region of interest" description="Disordered" evidence="1">
    <location>
        <begin position="48"/>
        <end position="84"/>
    </location>
</feature>
<dbReference type="Proteomes" id="UP000321947">
    <property type="component" value="Unassembled WGS sequence"/>
</dbReference>